<dbReference type="RefSeq" id="WP_047808431.1">
    <property type="nucleotide sequence ID" value="NZ_LDZY01000002.1"/>
</dbReference>
<dbReference type="STRING" id="476652.DEAC_c04780"/>
<keyword evidence="2 3" id="KW-0479">Metal-binding</keyword>
<evidence type="ECO:0000256" key="2">
    <source>
        <dbReference type="ARBA" id="ARBA00022723"/>
    </source>
</evidence>
<comment type="similarity">
    <text evidence="1">Belongs to the DinB family.</text>
</comment>
<dbReference type="AlphaFoldDB" id="A0A0J1IRF8"/>
<feature type="binding site" evidence="3">
    <location>
        <position position="131"/>
    </location>
    <ligand>
        <name>a divalent metal cation</name>
        <dbReference type="ChEBI" id="CHEBI:60240"/>
    </ligand>
</feature>
<dbReference type="InterPro" id="IPR007837">
    <property type="entry name" value="DinB"/>
</dbReference>
<accession>A0A0J1IRF8</accession>
<dbReference type="Gene3D" id="1.20.120.450">
    <property type="entry name" value="dinb family like domain"/>
    <property type="match status" value="1"/>
</dbReference>
<dbReference type="SUPFAM" id="SSF109854">
    <property type="entry name" value="DinB/YfiT-like putative metalloenzymes"/>
    <property type="match status" value="1"/>
</dbReference>
<evidence type="ECO:0000256" key="1">
    <source>
        <dbReference type="ARBA" id="ARBA00008635"/>
    </source>
</evidence>
<keyword evidence="5" id="KW-1185">Reference proteome</keyword>
<dbReference type="InterPro" id="IPR034660">
    <property type="entry name" value="DinB/YfiT-like"/>
</dbReference>
<comment type="caution">
    <text evidence="4">The sequence shown here is derived from an EMBL/GenBank/DDBJ whole genome shotgun (WGS) entry which is preliminary data.</text>
</comment>
<proteinExistence type="inferred from homology"/>
<protein>
    <submittedName>
        <fullName evidence="4">DinB family protein</fullName>
    </submittedName>
</protein>
<dbReference type="EMBL" id="LDZY01000002">
    <property type="protein sequence ID" value="KLU67266.1"/>
    <property type="molecule type" value="Genomic_DNA"/>
</dbReference>
<gene>
    <name evidence="4" type="ORF">DEAC_c04780</name>
</gene>
<feature type="binding site" evidence="3">
    <location>
        <position position="48"/>
    </location>
    <ligand>
        <name>a divalent metal cation</name>
        <dbReference type="ChEBI" id="CHEBI:60240"/>
    </ligand>
</feature>
<evidence type="ECO:0000256" key="3">
    <source>
        <dbReference type="PIRSR" id="PIRSR607837-1"/>
    </source>
</evidence>
<evidence type="ECO:0000313" key="5">
    <source>
        <dbReference type="Proteomes" id="UP000036356"/>
    </source>
</evidence>
<dbReference type="Pfam" id="PF05163">
    <property type="entry name" value="DinB"/>
    <property type="match status" value="1"/>
</dbReference>
<feature type="binding site" evidence="3">
    <location>
        <position position="127"/>
    </location>
    <ligand>
        <name>a divalent metal cation</name>
        <dbReference type="ChEBI" id="CHEBI:60240"/>
    </ligand>
</feature>
<dbReference type="Proteomes" id="UP000036356">
    <property type="component" value="Unassembled WGS sequence"/>
</dbReference>
<evidence type="ECO:0000313" key="4">
    <source>
        <dbReference type="EMBL" id="KLU67266.1"/>
    </source>
</evidence>
<dbReference type="PATRIC" id="fig|476652.3.peg.483"/>
<dbReference type="GO" id="GO:0046872">
    <property type="term" value="F:metal ion binding"/>
    <property type="evidence" value="ECO:0007669"/>
    <property type="project" value="UniProtKB-KW"/>
</dbReference>
<reference evidence="4 5" key="1">
    <citation type="submission" date="2015-06" db="EMBL/GenBank/DDBJ databases">
        <title>Draft genome of the moderately acidophilic sulfate reducer Candidatus Desulfosporosinus acididurans strain M1.</title>
        <authorList>
            <person name="Poehlein A."/>
            <person name="Petzsch P."/>
            <person name="Johnson B.D."/>
            <person name="Schloemann M."/>
            <person name="Daniel R."/>
            <person name="Muehling M."/>
        </authorList>
    </citation>
    <scope>NUCLEOTIDE SEQUENCE [LARGE SCALE GENOMIC DNA]</scope>
    <source>
        <strain evidence="4 5">M1</strain>
    </source>
</reference>
<organism evidence="4 5">
    <name type="scientific">Desulfosporosinus acididurans</name>
    <dbReference type="NCBI Taxonomy" id="476652"/>
    <lineage>
        <taxon>Bacteria</taxon>
        <taxon>Bacillati</taxon>
        <taxon>Bacillota</taxon>
        <taxon>Clostridia</taxon>
        <taxon>Eubacteriales</taxon>
        <taxon>Desulfitobacteriaceae</taxon>
        <taxon>Desulfosporosinus</taxon>
    </lineage>
</organism>
<name>A0A0J1IRF8_9FIRM</name>
<sequence>MFSSIASFLETWKRESELTLEIFKALTDDSLDQRVTKEDRTLGRLAWHIAITIPEMMSKTGLVFEGFLEDAPVPSSVKDIINYYENASESMKMGIIHQWNDQTLLEDRNMYGESWTIAMILNVLVNHQIHHRGQITVLMRQAGLKVPGIYGPAREDWSKFGMEPPLI</sequence>